<organism evidence="2 3">
    <name type="scientific">Phytophthora cactorum</name>
    <dbReference type="NCBI Taxonomy" id="29920"/>
    <lineage>
        <taxon>Eukaryota</taxon>
        <taxon>Sar</taxon>
        <taxon>Stramenopiles</taxon>
        <taxon>Oomycota</taxon>
        <taxon>Peronosporomycetes</taxon>
        <taxon>Peronosporales</taxon>
        <taxon>Peronosporaceae</taxon>
        <taxon>Phytophthora</taxon>
    </lineage>
</organism>
<gene>
    <name evidence="2" type="ORF">JG687_00019408</name>
</gene>
<sequence length="187" mass="20151">MTCNRPVAVFEQEGIDILSAETDTSVPASTGTTTLGPAQASTAATEARLSVGEYHALQLTKCAQEEAEAPKTIIEGSSMFYTDGSMPRDYGSGINTHKPLTGSRRPREEDPNASSSKRPRNDEEEMAPTPLTPSPPSYVAEERAPWMPSASEIASRFGATSPLNLLRCMCVASSMITLRLQRSTLIR</sequence>
<evidence type="ECO:0000313" key="3">
    <source>
        <dbReference type="Proteomes" id="UP000688947"/>
    </source>
</evidence>
<reference evidence="2" key="1">
    <citation type="submission" date="2021-01" db="EMBL/GenBank/DDBJ databases">
        <title>Phytophthora aleatoria, a newly-described species from Pinus radiata is distinct from Phytophthora cactorum isolates based on comparative genomics.</title>
        <authorList>
            <person name="Mcdougal R."/>
            <person name="Panda P."/>
            <person name="Williams N."/>
            <person name="Studholme D.J."/>
        </authorList>
    </citation>
    <scope>NUCLEOTIDE SEQUENCE</scope>
    <source>
        <strain evidence="2">NZFS 3830</strain>
    </source>
</reference>
<feature type="region of interest" description="Disordered" evidence="1">
    <location>
        <begin position="80"/>
        <end position="138"/>
    </location>
</feature>
<protein>
    <submittedName>
        <fullName evidence="2">Uncharacterized protein</fullName>
    </submittedName>
</protein>
<evidence type="ECO:0000256" key="1">
    <source>
        <dbReference type="SAM" id="MobiDB-lite"/>
    </source>
</evidence>
<dbReference type="Proteomes" id="UP000688947">
    <property type="component" value="Unassembled WGS sequence"/>
</dbReference>
<evidence type="ECO:0000313" key="2">
    <source>
        <dbReference type="EMBL" id="KAG6941850.1"/>
    </source>
</evidence>
<accession>A0A8T1TL70</accession>
<dbReference type="OrthoDB" id="128388at2759"/>
<dbReference type="AlphaFoldDB" id="A0A8T1TL70"/>
<comment type="caution">
    <text evidence="2">The sequence shown here is derived from an EMBL/GenBank/DDBJ whole genome shotgun (WGS) entry which is preliminary data.</text>
</comment>
<proteinExistence type="predicted"/>
<dbReference type="EMBL" id="JAENGZ010003272">
    <property type="protein sequence ID" value="KAG6941850.1"/>
    <property type="molecule type" value="Genomic_DNA"/>
</dbReference>
<feature type="region of interest" description="Disordered" evidence="1">
    <location>
        <begin position="21"/>
        <end position="41"/>
    </location>
</feature>
<name>A0A8T1TL70_9STRA</name>
<dbReference type="VEuPathDB" id="FungiDB:PC110_g20374"/>